<dbReference type="InterPro" id="IPR003593">
    <property type="entry name" value="AAA+_ATPase"/>
</dbReference>
<evidence type="ECO:0000313" key="17">
    <source>
        <dbReference type="EMBL" id="AKL94502.1"/>
    </source>
</evidence>
<evidence type="ECO:0000256" key="9">
    <source>
        <dbReference type="ARBA" id="ARBA00022833"/>
    </source>
</evidence>
<keyword evidence="4 15" id="KW-0645">Protease</keyword>
<dbReference type="Proteomes" id="UP000035704">
    <property type="component" value="Chromosome"/>
</dbReference>
<dbReference type="SMART" id="SM00382">
    <property type="entry name" value="AAA"/>
    <property type="match status" value="1"/>
</dbReference>
<dbReference type="HAMAP" id="MF_01458">
    <property type="entry name" value="FtsH"/>
    <property type="match status" value="1"/>
</dbReference>
<comment type="similarity">
    <text evidence="16">Belongs to the AAA ATPase family.</text>
</comment>
<dbReference type="GO" id="GO:0016887">
    <property type="term" value="F:ATP hydrolysis activity"/>
    <property type="evidence" value="ECO:0007669"/>
    <property type="project" value="UniProtKB-UniRule"/>
</dbReference>
<dbReference type="InterPro" id="IPR027417">
    <property type="entry name" value="P-loop_NTPase"/>
</dbReference>
<keyword evidence="7 15" id="KW-0547">Nucleotide-binding</keyword>
<evidence type="ECO:0000256" key="1">
    <source>
        <dbReference type="ARBA" id="ARBA00004370"/>
    </source>
</evidence>
<dbReference type="FunFam" id="3.40.50.300:FF:000001">
    <property type="entry name" value="ATP-dependent zinc metalloprotease FtsH"/>
    <property type="match status" value="1"/>
</dbReference>
<dbReference type="PATRIC" id="fig|84022.5.peg.2331"/>
<dbReference type="GO" id="GO:0008270">
    <property type="term" value="F:zinc ion binding"/>
    <property type="evidence" value="ECO:0007669"/>
    <property type="project" value="UniProtKB-UniRule"/>
</dbReference>
<organism evidence="17 18">
    <name type="scientific">Clostridium aceticum</name>
    <dbReference type="NCBI Taxonomy" id="84022"/>
    <lineage>
        <taxon>Bacteria</taxon>
        <taxon>Bacillati</taxon>
        <taxon>Bacillota</taxon>
        <taxon>Clostridia</taxon>
        <taxon>Eubacteriales</taxon>
        <taxon>Clostridiaceae</taxon>
        <taxon>Clostridium</taxon>
    </lineage>
</organism>
<dbReference type="Gene3D" id="1.20.58.760">
    <property type="entry name" value="Peptidase M41"/>
    <property type="match status" value="1"/>
</dbReference>
<feature type="binding site" evidence="15">
    <location>
        <begin position="129"/>
        <end position="136"/>
    </location>
    <ligand>
        <name>ATP</name>
        <dbReference type="ChEBI" id="CHEBI:30616"/>
    </ligand>
</feature>
<dbReference type="GO" id="GO:0005524">
    <property type="term" value="F:ATP binding"/>
    <property type="evidence" value="ECO:0007669"/>
    <property type="project" value="UniProtKB-UniRule"/>
</dbReference>
<keyword evidence="12 15" id="KW-0482">Metalloprotease</keyword>
<dbReference type="PROSITE" id="PS00674">
    <property type="entry name" value="AAA"/>
    <property type="match status" value="1"/>
</dbReference>
<dbReference type="EMBL" id="CP009687">
    <property type="protein sequence ID" value="AKL94502.1"/>
    <property type="molecule type" value="Genomic_DNA"/>
</dbReference>
<keyword evidence="10 15" id="KW-0067">ATP-binding</keyword>
<dbReference type="STRING" id="84022.CACET_c09990"/>
<evidence type="ECO:0000256" key="6">
    <source>
        <dbReference type="ARBA" id="ARBA00022723"/>
    </source>
</evidence>
<keyword evidence="11 15" id="KW-1133">Transmembrane helix</keyword>
<dbReference type="GO" id="GO:0030163">
    <property type="term" value="P:protein catabolic process"/>
    <property type="evidence" value="ECO:0007669"/>
    <property type="project" value="UniProtKB-UniRule"/>
</dbReference>
<name>A0A0D8IGE9_9CLOT</name>
<sequence length="531" mass="59487">MKKKIILILFLFFLGLTFFSSLSSFGGNEFSIGFGGKDRLILIAVTAFLFVYYIKLDKPFQYAHAMINDEKKSCENNNEVFTKPKVTFEDVAGLDEVKEELVEVIDFINQTEKYQKMGAKIPKGIMFYGPPGTGKTLLASAVAGETKSTFFTASGSEFVEKYVGVGAKRVRTLFEKAKKEAPSVIFIDEIDAIGAKRHLDSNNEKDQTLNQLLIELDGFNTDQSVVVIAATNRLDLLDEALLRPGRFDRHMFIGNPNVRAREEILRVHTKNKPLDESIKIQDLAKKTHGMSGAHLSNIANEAAIIAVRENKTTISIKHFEQAIERVIAGLQVKNPTVLLKEKEIVAYHEAGHALIGKILNTDIVQKVSIIPRGQALGYVLHMPQDDRYIMTKEELCSKIMVMLGGKAAEELIFGHLSTGAKDDLKKVTDIAMQMVCEYGMSDLGYMSNNATMMQVLGRQINKEMNKIIDDCYAMTQQQLQSYKTELEKISSALMERETLNCDELNELLGDFIVKPTTQEEVKETKEELEAV</sequence>
<dbReference type="CDD" id="cd19501">
    <property type="entry name" value="RecA-like_FtsH"/>
    <property type="match status" value="1"/>
</dbReference>
<dbReference type="InterPro" id="IPR003960">
    <property type="entry name" value="ATPase_AAA_CS"/>
</dbReference>
<reference evidence="17 18" key="1">
    <citation type="submission" date="2014-10" db="EMBL/GenBank/DDBJ databases">
        <title>Genome sequence of Clostridium aceticum DSM 1496.</title>
        <authorList>
            <person name="Poehlein A."/>
            <person name="Schiel-Bengelsdorf B."/>
            <person name="Gottschalk G."/>
            <person name="Duerre P."/>
            <person name="Daniel R."/>
        </authorList>
    </citation>
    <scope>NUCLEOTIDE SEQUENCE [LARGE SCALE GENOMIC DNA]</scope>
    <source>
        <strain evidence="17 18">DSM 1496</strain>
    </source>
</reference>
<dbReference type="PANTHER" id="PTHR23076:SF97">
    <property type="entry name" value="ATP-DEPENDENT ZINC METALLOPROTEASE YME1L1"/>
    <property type="match status" value="1"/>
</dbReference>
<dbReference type="GO" id="GO:0004222">
    <property type="term" value="F:metalloendopeptidase activity"/>
    <property type="evidence" value="ECO:0007669"/>
    <property type="project" value="InterPro"/>
</dbReference>
<dbReference type="KEGG" id="cace:CACET_c09990"/>
<dbReference type="InterPro" id="IPR003959">
    <property type="entry name" value="ATPase_AAA_core"/>
</dbReference>
<feature type="active site" evidence="15">
    <location>
        <position position="349"/>
    </location>
</feature>
<dbReference type="PANTHER" id="PTHR23076">
    <property type="entry name" value="METALLOPROTEASE M41 FTSH"/>
    <property type="match status" value="1"/>
</dbReference>
<dbReference type="InterPro" id="IPR041569">
    <property type="entry name" value="AAA_lid_3"/>
</dbReference>
<dbReference type="Pfam" id="PF00004">
    <property type="entry name" value="AAA"/>
    <property type="match status" value="1"/>
</dbReference>
<evidence type="ECO:0000256" key="8">
    <source>
        <dbReference type="ARBA" id="ARBA00022801"/>
    </source>
</evidence>
<keyword evidence="9 15" id="KW-0862">Zinc</keyword>
<dbReference type="InterPro" id="IPR000642">
    <property type="entry name" value="Peptidase_M41"/>
</dbReference>
<keyword evidence="5 15" id="KW-0812">Transmembrane</keyword>
<feature type="binding site" evidence="15">
    <location>
        <position position="352"/>
    </location>
    <ligand>
        <name>Zn(2+)</name>
        <dbReference type="ChEBI" id="CHEBI:29105"/>
        <note>catalytic</note>
    </ligand>
</feature>
<dbReference type="Pfam" id="PF17862">
    <property type="entry name" value="AAA_lid_3"/>
    <property type="match status" value="1"/>
</dbReference>
<dbReference type="OrthoDB" id="9809379at2"/>
<gene>
    <name evidence="17" type="primary">ftsH4</name>
    <name evidence="15" type="synonym">ftsH</name>
    <name evidence="17" type="ORF">CACET_c09990</name>
</gene>
<dbReference type="Gene3D" id="3.40.50.300">
    <property type="entry name" value="P-loop containing nucleotide triphosphate hydrolases"/>
    <property type="match status" value="1"/>
</dbReference>
<evidence type="ECO:0000313" key="18">
    <source>
        <dbReference type="Proteomes" id="UP000035704"/>
    </source>
</evidence>
<keyword evidence="6 15" id="KW-0479">Metal-binding</keyword>
<evidence type="ECO:0000256" key="5">
    <source>
        <dbReference type="ARBA" id="ARBA00022692"/>
    </source>
</evidence>
<dbReference type="AlphaFoldDB" id="A0A0D8IGE9"/>
<evidence type="ECO:0000256" key="4">
    <source>
        <dbReference type="ARBA" id="ARBA00022670"/>
    </source>
</evidence>
<comment type="similarity">
    <text evidence="2 15">In the C-terminal section; belongs to the peptidase M41 family.</text>
</comment>
<evidence type="ECO:0000256" key="10">
    <source>
        <dbReference type="ARBA" id="ARBA00022840"/>
    </source>
</evidence>
<evidence type="ECO:0000256" key="15">
    <source>
        <dbReference type="HAMAP-Rule" id="MF_01458"/>
    </source>
</evidence>
<dbReference type="GO" id="GO:0004176">
    <property type="term" value="F:ATP-dependent peptidase activity"/>
    <property type="evidence" value="ECO:0007669"/>
    <property type="project" value="InterPro"/>
</dbReference>
<dbReference type="EC" id="3.4.24.-" evidence="15"/>
<comment type="subunit">
    <text evidence="15">Homohexamer.</text>
</comment>
<protein>
    <recommendedName>
        <fullName evidence="15">ATP-dependent zinc metalloprotease FtsH</fullName>
        <ecNumber evidence="15">3.4.24.-</ecNumber>
    </recommendedName>
</protein>
<evidence type="ECO:0000256" key="14">
    <source>
        <dbReference type="ARBA" id="ARBA00061570"/>
    </source>
</evidence>
<comment type="caution">
    <text evidence="15">Lacks conserved residue(s) required for the propagation of feature annotation.</text>
</comment>
<evidence type="ECO:0000256" key="12">
    <source>
        <dbReference type="ARBA" id="ARBA00023049"/>
    </source>
</evidence>
<feature type="transmembrane region" description="Helical" evidence="15">
    <location>
        <begin position="40"/>
        <end position="56"/>
    </location>
</feature>
<keyword evidence="13 15" id="KW-0472">Membrane</keyword>
<dbReference type="InterPro" id="IPR037219">
    <property type="entry name" value="Peptidase_M41-like"/>
</dbReference>
<evidence type="ECO:0000256" key="7">
    <source>
        <dbReference type="ARBA" id="ARBA00022741"/>
    </source>
</evidence>
<dbReference type="RefSeq" id="WP_044823364.1">
    <property type="nucleotide sequence ID" value="NZ_CP009687.1"/>
</dbReference>
<dbReference type="Pfam" id="PF01434">
    <property type="entry name" value="Peptidase_M41"/>
    <property type="match status" value="1"/>
</dbReference>
<evidence type="ECO:0000256" key="13">
    <source>
        <dbReference type="ARBA" id="ARBA00023136"/>
    </source>
</evidence>
<dbReference type="SUPFAM" id="SSF140990">
    <property type="entry name" value="FtsH protease domain-like"/>
    <property type="match status" value="1"/>
</dbReference>
<dbReference type="FunFam" id="1.20.58.760:FF:000001">
    <property type="entry name" value="ATP-dependent zinc metalloprotease FtsH"/>
    <property type="match status" value="1"/>
</dbReference>
<dbReference type="FunFam" id="1.10.8.60:FF:000001">
    <property type="entry name" value="ATP-dependent zinc metalloprotease FtsH"/>
    <property type="match status" value="1"/>
</dbReference>
<dbReference type="InterPro" id="IPR005936">
    <property type="entry name" value="FtsH"/>
</dbReference>
<evidence type="ECO:0000256" key="2">
    <source>
        <dbReference type="ARBA" id="ARBA00010044"/>
    </source>
</evidence>
<comment type="function">
    <text evidence="15">Acts as a processive, ATP-dependent zinc metallopeptidase for both cytoplasmic and membrane proteins. Plays a role in the quality control of integral membrane proteins.</text>
</comment>
<evidence type="ECO:0000256" key="3">
    <source>
        <dbReference type="ARBA" id="ARBA00022475"/>
    </source>
</evidence>
<keyword evidence="3 15" id="KW-1003">Cell membrane</keyword>
<comment type="subcellular location">
    <subcellularLocation>
        <location evidence="15">Cell membrane</location>
        <topology evidence="15">Multi-pass membrane protein</topology>
        <orientation evidence="15">Cytoplasmic side</orientation>
    </subcellularLocation>
    <subcellularLocation>
        <location evidence="1">Membrane</location>
    </subcellularLocation>
</comment>
<feature type="binding site" evidence="15">
    <location>
        <position position="423"/>
    </location>
    <ligand>
        <name>Zn(2+)</name>
        <dbReference type="ChEBI" id="CHEBI:29105"/>
        <note>catalytic</note>
    </ligand>
</feature>
<dbReference type="Gene3D" id="1.10.8.60">
    <property type="match status" value="1"/>
</dbReference>
<evidence type="ECO:0000256" key="16">
    <source>
        <dbReference type="RuleBase" id="RU003651"/>
    </source>
</evidence>
<dbReference type="GO" id="GO:0006508">
    <property type="term" value="P:proteolysis"/>
    <property type="evidence" value="ECO:0007669"/>
    <property type="project" value="UniProtKB-KW"/>
</dbReference>
<comment type="cofactor">
    <cofactor evidence="15">
        <name>Zn(2+)</name>
        <dbReference type="ChEBI" id="CHEBI:29105"/>
    </cofactor>
    <text evidence="15">Binds 1 zinc ion per subunit.</text>
</comment>
<comment type="similarity">
    <text evidence="14 15">In the central section; belongs to the AAA ATPase family.</text>
</comment>
<keyword evidence="18" id="KW-1185">Reference proteome</keyword>
<feature type="binding site" evidence="15">
    <location>
        <position position="348"/>
    </location>
    <ligand>
        <name>Zn(2+)</name>
        <dbReference type="ChEBI" id="CHEBI:29105"/>
        <note>catalytic</note>
    </ligand>
</feature>
<evidence type="ECO:0000256" key="11">
    <source>
        <dbReference type="ARBA" id="ARBA00022989"/>
    </source>
</evidence>
<proteinExistence type="inferred from homology"/>
<keyword evidence="8 15" id="KW-0378">Hydrolase</keyword>
<accession>A0A0D8IGE9</accession>
<dbReference type="GO" id="GO:0005886">
    <property type="term" value="C:plasma membrane"/>
    <property type="evidence" value="ECO:0007669"/>
    <property type="project" value="UniProtKB-SubCell"/>
</dbReference>
<dbReference type="SUPFAM" id="SSF52540">
    <property type="entry name" value="P-loop containing nucleoside triphosphate hydrolases"/>
    <property type="match status" value="1"/>
</dbReference>